<dbReference type="Proteomes" id="UP000000591">
    <property type="component" value="Chromosome III"/>
</dbReference>
<organism evidence="6 7">
    <name type="scientific">Eremothecium gossypii (strain ATCC 10895 / CBS 109.51 / FGSC 9923 / NRRL Y-1056)</name>
    <name type="common">Yeast</name>
    <name type="synonym">Ashbya gossypii</name>
    <dbReference type="NCBI Taxonomy" id="284811"/>
    <lineage>
        <taxon>Eukaryota</taxon>
        <taxon>Fungi</taxon>
        <taxon>Dikarya</taxon>
        <taxon>Ascomycota</taxon>
        <taxon>Saccharomycotina</taxon>
        <taxon>Saccharomycetes</taxon>
        <taxon>Saccharomycetales</taxon>
        <taxon>Saccharomycetaceae</taxon>
        <taxon>Eremothecium</taxon>
    </lineage>
</organism>
<dbReference type="FunCoup" id="Q75BW2">
    <property type="interactions" value="1120"/>
</dbReference>
<accession>Q75BW2</accession>
<dbReference type="FunFam" id="1.25.10.10:FF:000587">
    <property type="entry name" value="Kap120p"/>
    <property type="match status" value="1"/>
</dbReference>
<dbReference type="KEGG" id="ago:AGOS_ACR159C"/>
<dbReference type="eggNOG" id="KOG1993">
    <property type="taxonomic scope" value="Eukaryota"/>
</dbReference>
<dbReference type="InterPro" id="IPR011989">
    <property type="entry name" value="ARM-like"/>
</dbReference>
<dbReference type="HOGENOM" id="CLU_003886_0_0_1"/>
<keyword evidence="3" id="KW-0813">Transport</keyword>
<gene>
    <name evidence="6" type="ORF">AGOS_ACR159C</name>
</gene>
<comment type="similarity">
    <text evidence="2">Belongs to the importin beta family.</text>
</comment>
<evidence type="ECO:0000313" key="7">
    <source>
        <dbReference type="Proteomes" id="UP000000591"/>
    </source>
</evidence>
<proteinExistence type="inferred from homology"/>
<dbReference type="Pfam" id="PF25758">
    <property type="entry name" value="TPR_IPO11"/>
    <property type="match status" value="1"/>
</dbReference>
<comment type="subcellular location">
    <subcellularLocation>
        <location evidence="1">Nucleus</location>
    </subcellularLocation>
</comment>
<dbReference type="PANTHER" id="PTHR10997">
    <property type="entry name" value="IMPORTIN-7, 8, 11"/>
    <property type="match status" value="1"/>
</dbReference>
<evidence type="ECO:0000259" key="5">
    <source>
        <dbReference type="PROSITE" id="PS50166"/>
    </source>
</evidence>
<dbReference type="OMA" id="SFHYVFH"/>
<dbReference type="InterPro" id="IPR058669">
    <property type="entry name" value="TPR_IPO7/11-like"/>
</dbReference>
<evidence type="ECO:0000256" key="1">
    <source>
        <dbReference type="ARBA" id="ARBA00004123"/>
    </source>
</evidence>
<dbReference type="Pfam" id="PF03810">
    <property type="entry name" value="IBN_N"/>
    <property type="match status" value="1"/>
</dbReference>
<evidence type="ECO:0000256" key="3">
    <source>
        <dbReference type="ARBA" id="ARBA00022448"/>
    </source>
</evidence>
<keyword evidence="4" id="KW-0539">Nucleus</keyword>
<dbReference type="GO" id="GO:0061608">
    <property type="term" value="F:nuclear import signal receptor activity"/>
    <property type="evidence" value="ECO:0007669"/>
    <property type="project" value="EnsemblFungi"/>
</dbReference>
<evidence type="ECO:0000256" key="4">
    <source>
        <dbReference type="ARBA" id="ARBA00023242"/>
    </source>
</evidence>
<sequence length="1025" mass="117386">MSLELTKEKLVETLERASTPRGAQPEIQKQAEQQLKIWEVQAGYHFFLQSIYLDLSCSLQIRWLAIIQFKNGLDKYWRATRVNAISKDEKQSIRARLFEMVDEQNNQLCIQNAHACARIARSDYPHDWPDLFEYFEKALGDYDALQNNVRTYNVLVCLNQVVKLLASARVARCRPAMQSKMPLLFPLLVRVYMTNFNQWTSSTSFEDTELSSLQVSYLALKILRRAISDVYEIPHRDQSVVEFMDISVRHFDLLLSNHDTLKMFDTYEKFVKGYGKLYYNFITASPSSFILLPCCCTVLSKFTKLLSDRAADVYQENAEVNGDFWEQLSIRGFGILKRTINFIRQKGAVSLRMQANRAEVNAAIAKINTQFLNEALVTQLVDLLVDWYLKLRPAELDHWSLDPEDWMNEQMTSNYEYQIRPCAENFFQDLMNCLPDFLATYLLKKLEQEGSQLTSSLDDFLKKDAIFAAFQLSSVTVADMVDFDHLLINVFIPEAVGTGATSAERLRIIRRRVSLIVNEWCTVKCSAESKDNCYKLFLQLLNEDDDKVVQLSVIQALRTMVGDWDFQKESFAPYLNDFVVVLLRKVLSSVQYTETRLYVLNTLSDIIIQNKDSISNPLLMEVLQIVPGLWDLASSDQTQSILANALLRLLRYLSISLGAYSYNAWGAAIPIVETVCNPSSLHYSLLYEDGFELWSALLQNFDPTKAQLDPRLTDSLPFLQYAIANQTEILPTLLEIVKSYSLLLPKEQFFSISVFSSAFEQLSSYLLKLRDDSFEIFLSILDILTLADETDSELNLIDYFYKCGILKAIFDAAFLQNKLSNFQQGQLLQPVARIACINPASIVELLKNYHMSLPTVAENSRLSEVDRYAITRDDTDFDGTVNYFIGRWLACFSCFYDPKIKKIHILGISSLLKTGFGCILNHFNAIATIWVEILEEVNETADGDCLKYHPEPNSEYVTCDQLRQIELTRTNDPIHNVNLRKFIADLMSVLESELGSQYGAFLDSIDKSILSNLQIFLSVSPQSLE</sequence>
<reference evidence="6 7" key="1">
    <citation type="journal article" date="2004" name="Science">
        <title>The Ashbya gossypii genome as a tool for mapping the ancient Saccharomyces cerevisiae genome.</title>
        <authorList>
            <person name="Dietrich F.S."/>
            <person name="Voegeli S."/>
            <person name="Brachat S."/>
            <person name="Lerch A."/>
            <person name="Gates K."/>
            <person name="Steiner S."/>
            <person name="Mohr C."/>
            <person name="Pohlmann R."/>
            <person name="Luedi P."/>
            <person name="Choi S."/>
            <person name="Wing R.A."/>
            <person name="Flavier A."/>
            <person name="Gaffney T.D."/>
            <person name="Philippsen P."/>
        </authorList>
    </citation>
    <scope>NUCLEOTIDE SEQUENCE [LARGE SCALE GENOMIC DNA]</scope>
    <source>
        <strain evidence="7">ATCC 10895 / CBS 109.51 / FGSC 9923 / NRRL Y-1056</strain>
    </source>
</reference>
<dbReference type="RefSeq" id="NP_983561.2">
    <property type="nucleotide sequence ID" value="NM_208914.2"/>
</dbReference>
<dbReference type="GO" id="GO:0008139">
    <property type="term" value="F:nuclear localization sequence binding"/>
    <property type="evidence" value="ECO:0007669"/>
    <property type="project" value="EnsemblFungi"/>
</dbReference>
<reference evidence="7" key="2">
    <citation type="journal article" date="2013" name="G3 (Bethesda)">
        <title>Genomes of Ashbya fungi isolated from insects reveal four mating-type loci, numerous translocations, lack of transposons, and distinct gene duplications.</title>
        <authorList>
            <person name="Dietrich F.S."/>
            <person name="Voegeli S."/>
            <person name="Kuo S."/>
            <person name="Philippsen P."/>
        </authorList>
    </citation>
    <scope>GENOME REANNOTATION</scope>
    <source>
        <strain evidence="7">ATCC 10895 / CBS 109.51 / FGSC 9923 / NRRL Y-1056</strain>
    </source>
</reference>
<dbReference type="GO" id="GO:0031267">
    <property type="term" value="F:small GTPase binding"/>
    <property type="evidence" value="ECO:0007669"/>
    <property type="project" value="InterPro"/>
</dbReference>
<dbReference type="PROSITE" id="PS50166">
    <property type="entry name" value="IMPORTIN_B_NT"/>
    <property type="match status" value="1"/>
</dbReference>
<evidence type="ECO:0000313" key="6">
    <source>
        <dbReference type="EMBL" id="AAS51385.2"/>
    </source>
</evidence>
<dbReference type="STRING" id="284811.Q75BW2"/>
<dbReference type="InterPro" id="IPR001494">
    <property type="entry name" value="Importin-beta_N"/>
</dbReference>
<evidence type="ECO:0000256" key="2">
    <source>
        <dbReference type="ARBA" id="ARBA00007991"/>
    </source>
</evidence>
<dbReference type="PANTHER" id="PTHR10997:SF7">
    <property type="entry name" value="IMPORTIN-11"/>
    <property type="match status" value="1"/>
</dbReference>
<dbReference type="Gene3D" id="1.25.10.10">
    <property type="entry name" value="Leucine-rich Repeat Variant"/>
    <property type="match status" value="1"/>
</dbReference>
<dbReference type="InterPro" id="IPR016024">
    <property type="entry name" value="ARM-type_fold"/>
</dbReference>
<keyword evidence="7" id="KW-1185">Reference proteome</keyword>
<feature type="domain" description="Importin N-terminal" evidence="5">
    <location>
        <begin position="31"/>
        <end position="103"/>
    </location>
</feature>
<protein>
    <submittedName>
        <fullName evidence="6">ACR159Cp</fullName>
    </submittedName>
</protein>
<dbReference type="SMART" id="SM00913">
    <property type="entry name" value="IBN_N"/>
    <property type="match status" value="1"/>
</dbReference>
<dbReference type="AlphaFoldDB" id="Q75BW2"/>
<dbReference type="GO" id="GO:0006606">
    <property type="term" value="P:protein import into nucleus"/>
    <property type="evidence" value="ECO:0000318"/>
    <property type="project" value="GO_Central"/>
</dbReference>
<dbReference type="InParanoid" id="Q75BW2"/>
<dbReference type="SUPFAM" id="SSF48371">
    <property type="entry name" value="ARM repeat"/>
    <property type="match status" value="1"/>
</dbReference>
<dbReference type="GeneID" id="4619693"/>
<dbReference type="GO" id="GO:0005829">
    <property type="term" value="C:cytosol"/>
    <property type="evidence" value="ECO:0000318"/>
    <property type="project" value="GO_Central"/>
</dbReference>
<name>Q75BW2_EREGS</name>
<dbReference type="OrthoDB" id="361693at2759"/>
<dbReference type="EMBL" id="AE016816">
    <property type="protein sequence ID" value="AAS51385.2"/>
    <property type="molecule type" value="Genomic_DNA"/>
</dbReference>
<dbReference type="GO" id="GO:0005635">
    <property type="term" value="C:nuclear envelope"/>
    <property type="evidence" value="ECO:0000318"/>
    <property type="project" value="GO_Central"/>
</dbReference>